<dbReference type="InterPro" id="IPR050266">
    <property type="entry name" value="AB_hydrolase_sf"/>
</dbReference>
<reference evidence="3" key="2">
    <citation type="submission" date="2024-02" db="EMBL/GenBank/DDBJ databases">
        <authorList>
            <person name="Prathaban M."/>
            <person name="Mythili R."/>
            <person name="Sharmila Devi N."/>
            <person name="Sobanaa M."/>
            <person name="Prathiviraj R."/>
            <person name="Selvin J."/>
        </authorList>
    </citation>
    <scope>NUCLEOTIDE SEQUENCE</scope>
    <source>
        <strain evidence="3">MP1014</strain>
    </source>
</reference>
<dbReference type="PANTHER" id="PTHR43798">
    <property type="entry name" value="MONOACYLGLYCEROL LIPASE"/>
    <property type="match status" value="1"/>
</dbReference>
<dbReference type="PRINTS" id="PR00412">
    <property type="entry name" value="EPOXHYDRLASE"/>
</dbReference>
<keyword evidence="1 3" id="KW-0378">Hydrolase</keyword>
<organism evidence="3 4">
    <name type="scientific">Isoptericola haloaureus</name>
    <dbReference type="NCBI Taxonomy" id="1542902"/>
    <lineage>
        <taxon>Bacteria</taxon>
        <taxon>Bacillati</taxon>
        <taxon>Actinomycetota</taxon>
        <taxon>Actinomycetes</taxon>
        <taxon>Micrococcales</taxon>
        <taxon>Promicromonosporaceae</taxon>
        <taxon>Isoptericola</taxon>
    </lineage>
</organism>
<dbReference type="RefSeq" id="WP_332900571.1">
    <property type="nucleotide sequence ID" value="NZ_JBAGLP010000097.1"/>
</dbReference>
<evidence type="ECO:0000313" key="4">
    <source>
        <dbReference type="Proteomes" id="UP001310387"/>
    </source>
</evidence>
<dbReference type="SUPFAM" id="SSF53474">
    <property type="entry name" value="alpha/beta-Hydrolases"/>
    <property type="match status" value="1"/>
</dbReference>
<sequence>MLLAHDIAGTGPHVVLLHAGVADRNMWDPVMHGLTQVFRVLRPDLRGFGETPLPAEDYVDADDVAEVMDACGMDDAVVVGNSLGGRVALELATRHPARVRELVLLSPAYPDLPPSDALHDFIAREETLLDAGDLEAAVALNVDTWLGPAADDDTRAALARMQHRAFDIQLAAEADADVRGAAVGTPRPVAVDLDQIHVPTLVVSGAHDLDHFRAVAERLVAALPSAEHLDLDWAGHLPTLENPDAIEPLLLDVLRDDPTVHAP</sequence>
<feature type="domain" description="AB hydrolase-1" evidence="2">
    <location>
        <begin position="12"/>
        <end position="243"/>
    </location>
</feature>
<dbReference type="PRINTS" id="PR00111">
    <property type="entry name" value="ABHYDROLASE"/>
</dbReference>
<dbReference type="InterPro" id="IPR029058">
    <property type="entry name" value="AB_hydrolase_fold"/>
</dbReference>
<evidence type="ECO:0000256" key="1">
    <source>
        <dbReference type="ARBA" id="ARBA00022801"/>
    </source>
</evidence>
<dbReference type="PANTHER" id="PTHR43798:SF31">
    <property type="entry name" value="AB HYDROLASE SUPERFAMILY PROTEIN YCLE"/>
    <property type="match status" value="1"/>
</dbReference>
<dbReference type="Pfam" id="PF00561">
    <property type="entry name" value="Abhydrolase_1"/>
    <property type="match status" value="1"/>
</dbReference>
<dbReference type="Proteomes" id="UP001310387">
    <property type="component" value="Unassembled WGS sequence"/>
</dbReference>
<dbReference type="InterPro" id="IPR000639">
    <property type="entry name" value="Epox_hydrolase-like"/>
</dbReference>
<evidence type="ECO:0000313" key="3">
    <source>
        <dbReference type="EMBL" id="MEG3613670.1"/>
    </source>
</evidence>
<proteinExistence type="predicted"/>
<name>A0ABU7Z339_9MICO</name>
<protein>
    <submittedName>
        <fullName evidence="3">Alpha/beta hydrolase</fullName>
    </submittedName>
</protein>
<dbReference type="EMBL" id="JBAGLP010000097">
    <property type="protein sequence ID" value="MEG3613670.1"/>
    <property type="molecule type" value="Genomic_DNA"/>
</dbReference>
<keyword evidence="4" id="KW-1185">Reference proteome</keyword>
<dbReference type="GO" id="GO:0016787">
    <property type="term" value="F:hydrolase activity"/>
    <property type="evidence" value="ECO:0007669"/>
    <property type="project" value="UniProtKB-KW"/>
</dbReference>
<dbReference type="InterPro" id="IPR000073">
    <property type="entry name" value="AB_hydrolase_1"/>
</dbReference>
<evidence type="ECO:0000259" key="2">
    <source>
        <dbReference type="Pfam" id="PF00561"/>
    </source>
</evidence>
<reference evidence="3" key="1">
    <citation type="journal article" date="2024" name="Antonie Van Leeuwenhoek">
        <title>Isoptericola haloaureus sp. nov., a dimorphic actinobacterium isolated from mangrove sediments of southeast India, implicating biosaline agricultural significance through nitrogen fixation and salt tolerance genes.</title>
        <authorList>
            <person name="Prathaban M."/>
            <person name="Prathiviraj R."/>
            <person name="Ravichandran M."/>
            <person name="Natarajan S.D."/>
            <person name="Sobanaa M."/>
            <person name="Hari Krishna Kumar S."/>
            <person name="Chandrasekar V."/>
            <person name="Selvin J."/>
        </authorList>
    </citation>
    <scope>NUCLEOTIDE SEQUENCE</scope>
    <source>
        <strain evidence="3">MP1014</strain>
    </source>
</reference>
<gene>
    <name evidence="3" type="ORF">V5O49_00875</name>
</gene>
<comment type="caution">
    <text evidence="3">The sequence shown here is derived from an EMBL/GenBank/DDBJ whole genome shotgun (WGS) entry which is preliminary data.</text>
</comment>
<dbReference type="Gene3D" id="3.40.50.1820">
    <property type="entry name" value="alpha/beta hydrolase"/>
    <property type="match status" value="1"/>
</dbReference>
<accession>A0ABU7Z339</accession>